<dbReference type="CDD" id="cd17932">
    <property type="entry name" value="DEXQc_UvrD"/>
    <property type="match status" value="1"/>
</dbReference>
<dbReference type="Gene3D" id="1.10.486.10">
    <property type="entry name" value="PCRA, domain 4"/>
    <property type="match status" value="1"/>
</dbReference>
<keyword evidence="5 10" id="KW-0067">ATP-binding</keyword>
<evidence type="ECO:0000256" key="10">
    <source>
        <dbReference type="PROSITE-ProRule" id="PRU00560"/>
    </source>
</evidence>
<evidence type="ECO:0000256" key="4">
    <source>
        <dbReference type="ARBA" id="ARBA00022806"/>
    </source>
</evidence>
<evidence type="ECO:0000256" key="1">
    <source>
        <dbReference type="ARBA" id="ARBA00009922"/>
    </source>
</evidence>
<dbReference type="InterPro" id="IPR014016">
    <property type="entry name" value="UvrD-like_ATP-bd"/>
</dbReference>
<comment type="similarity">
    <text evidence="1">Belongs to the helicase family. UvrD subfamily.</text>
</comment>
<keyword evidence="2 10" id="KW-0547">Nucleotide-binding</keyword>
<comment type="catalytic activity">
    <reaction evidence="9">
        <text>ATP + H2O = ADP + phosphate + H(+)</text>
        <dbReference type="Rhea" id="RHEA:13065"/>
        <dbReference type="ChEBI" id="CHEBI:15377"/>
        <dbReference type="ChEBI" id="CHEBI:15378"/>
        <dbReference type="ChEBI" id="CHEBI:30616"/>
        <dbReference type="ChEBI" id="CHEBI:43474"/>
        <dbReference type="ChEBI" id="CHEBI:456216"/>
        <dbReference type="EC" id="5.6.2.4"/>
    </reaction>
</comment>
<dbReference type="InterPro" id="IPR000212">
    <property type="entry name" value="DNA_helicase_UvrD/REP"/>
</dbReference>
<evidence type="ECO:0000313" key="14">
    <source>
        <dbReference type="Proteomes" id="UP000229459"/>
    </source>
</evidence>
<evidence type="ECO:0000256" key="3">
    <source>
        <dbReference type="ARBA" id="ARBA00022801"/>
    </source>
</evidence>
<evidence type="ECO:0000256" key="6">
    <source>
        <dbReference type="ARBA" id="ARBA00023235"/>
    </source>
</evidence>
<gene>
    <name evidence="13" type="ORF">COX08_04775</name>
</gene>
<evidence type="ECO:0000256" key="5">
    <source>
        <dbReference type="ARBA" id="ARBA00022840"/>
    </source>
</evidence>
<sequence>MIDIKSQLNPSQYKAVTTIDRPVLVIAGAGSGKTRVIEYRVLHLIQQRVDPSSILLLTFTRKASRQMMERAGSHDPRCQQIDGGTFHSFAFKLLKRFSNKISLSNSFSILDQSDSVELVGKAVNQLDLYDLRQRFPKKETVQSIISKSVNKQVTIKHIVEREYPQFEELIGELEKVKVKYVKEKISSDYVDYDDLLVYLKLLLEGQSLSNKLANQYQHIMVDEYQDTNKLQGDISYLLAQSHNNIMAVGDDAQSIYGFRGATHANIMEFPLKFANCEIIKLEQNYRSTQEILNLGNSVLGNMTKKYAKKLSSALSQSGEKPQLQVFKNPYDEASWIASNIKKFRDQGIDFAKQAILFRSAYISIPLQTELGHLGIPFQVYGGLKFYETAHIKDFLSYLKIVNNFKDELAWLRVLRLLDGVGPVTATKIFSLIKTENNFTSALQSLEATFGTGSSFSNSLTGLINIFYACNSSLDQTPSAIMPIIYQNYHKIGEKIYDEWQLREADVQTVIEIGGRYETIADLLSDLALEPPERGVEKVLPEIEDEKPLTLSTIHSAKGLEWDIVFVIGLIDGVFPSRFSLKFTDQLEEEQRLLYVAVTRPKKQLFLTMHHEGTGSGFYQFNRLSRFLEHPAILQSLHQAVSESDLDSVEVRAYQKKHDLDCENQVLTQEELKGNIKDKKALFEKLNNTWKWEP</sequence>
<keyword evidence="6" id="KW-0413">Isomerase</keyword>
<dbReference type="InterPro" id="IPR014017">
    <property type="entry name" value="DNA_helicase_UvrD-like_C"/>
</dbReference>
<dbReference type="AlphaFoldDB" id="A0A2H0B535"/>
<keyword evidence="3 10" id="KW-0378">Hydrolase</keyword>
<dbReference type="Pfam" id="PF13361">
    <property type="entry name" value="UvrD_C"/>
    <property type="match status" value="1"/>
</dbReference>
<feature type="domain" description="UvrD-like helicase ATP-binding" evidence="11">
    <location>
        <begin position="6"/>
        <end position="288"/>
    </location>
</feature>
<dbReference type="Gene3D" id="3.40.50.300">
    <property type="entry name" value="P-loop containing nucleotide triphosphate hydrolases"/>
    <property type="match status" value="2"/>
</dbReference>
<dbReference type="GO" id="GO:0000725">
    <property type="term" value="P:recombinational repair"/>
    <property type="evidence" value="ECO:0007669"/>
    <property type="project" value="TreeGrafter"/>
</dbReference>
<organism evidence="13 14">
    <name type="scientific">Candidatus Beckwithbacteria bacterium CG23_combo_of_CG06-09_8_20_14_all_34_8</name>
    <dbReference type="NCBI Taxonomy" id="1974497"/>
    <lineage>
        <taxon>Bacteria</taxon>
        <taxon>Candidatus Beckwithiibacteriota</taxon>
    </lineage>
</organism>
<dbReference type="EMBL" id="PCSR01000114">
    <property type="protein sequence ID" value="PIP52744.1"/>
    <property type="molecule type" value="Genomic_DNA"/>
</dbReference>
<name>A0A2H0B535_9BACT</name>
<dbReference type="GO" id="GO:0005524">
    <property type="term" value="F:ATP binding"/>
    <property type="evidence" value="ECO:0007669"/>
    <property type="project" value="UniProtKB-UniRule"/>
</dbReference>
<dbReference type="GO" id="GO:0043138">
    <property type="term" value="F:3'-5' DNA helicase activity"/>
    <property type="evidence" value="ECO:0007669"/>
    <property type="project" value="UniProtKB-EC"/>
</dbReference>
<dbReference type="GO" id="GO:0003677">
    <property type="term" value="F:DNA binding"/>
    <property type="evidence" value="ECO:0007669"/>
    <property type="project" value="InterPro"/>
</dbReference>
<evidence type="ECO:0000256" key="8">
    <source>
        <dbReference type="ARBA" id="ARBA00034808"/>
    </source>
</evidence>
<proteinExistence type="inferred from homology"/>
<protein>
    <recommendedName>
        <fullName evidence="8">DNA 3'-5' helicase</fullName>
        <ecNumber evidence="8">5.6.2.4</ecNumber>
    </recommendedName>
</protein>
<accession>A0A2H0B535</accession>
<dbReference type="Proteomes" id="UP000229459">
    <property type="component" value="Unassembled WGS sequence"/>
</dbReference>
<dbReference type="InterPro" id="IPR027417">
    <property type="entry name" value="P-loop_NTPase"/>
</dbReference>
<comment type="caution">
    <text evidence="13">The sequence shown here is derived from an EMBL/GenBank/DDBJ whole genome shotgun (WGS) entry which is preliminary data.</text>
</comment>
<evidence type="ECO:0000256" key="7">
    <source>
        <dbReference type="ARBA" id="ARBA00034617"/>
    </source>
</evidence>
<dbReference type="EC" id="5.6.2.4" evidence="8"/>
<dbReference type="PROSITE" id="PS51217">
    <property type="entry name" value="UVRD_HELICASE_CTER"/>
    <property type="match status" value="1"/>
</dbReference>
<dbReference type="Pfam" id="PF00580">
    <property type="entry name" value="UvrD-helicase"/>
    <property type="match status" value="1"/>
</dbReference>
<dbReference type="PANTHER" id="PTHR11070:SF3">
    <property type="entry name" value="DNA 3'-5' HELICASE"/>
    <property type="match status" value="1"/>
</dbReference>
<evidence type="ECO:0000313" key="13">
    <source>
        <dbReference type="EMBL" id="PIP52744.1"/>
    </source>
</evidence>
<evidence type="ECO:0000259" key="12">
    <source>
        <dbReference type="PROSITE" id="PS51217"/>
    </source>
</evidence>
<keyword evidence="4 10" id="KW-0347">Helicase</keyword>
<evidence type="ECO:0000259" key="11">
    <source>
        <dbReference type="PROSITE" id="PS51198"/>
    </source>
</evidence>
<dbReference type="SUPFAM" id="SSF52540">
    <property type="entry name" value="P-loop containing nucleoside triphosphate hydrolases"/>
    <property type="match status" value="1"/>
</dbReference>
<dbReference type="CDD" id="cd18807">
    <property type="entry name" value="SF1_C_UvrD"/>
    <property type="match status" value="1"/>
</dbReference>
<dbReference type="Gene3D" id="1.10.10.160">
    <property type="match status" value="1"/>
</dbReference>
<comment type="catalytic activity">
    <reaction evidence="7">
        <text>Couples ATP hydrolysis with the unwinding of duplex DNA by translocating in the 3'-5' direction.</text>
        <dbReference type="EC" id="5.6.2.4"/>
    </reaction>
</comment>
<dbReference type="GO" id="GO:0016887">
    <property type="term" value="F:ATP hydrolysis activity"/>
    <property type="evidence" value="ECO:0007669"/>
    <property type="project" value="RHEA"/>
</dbReference>
<evidence type="ECO:0000256" key="9">
    <source>
        <dbReference type="ARBA" id="ARBA00048988"/>
    </source>
</evidence>
<reference evidence="13 14" key="1">
    <citation type="submission" date="2017-09" db="EMBL/GenBank/DDBJ databases">
        <title>Depth-based differentiation of microbial function through sediment-hosted aquifers and enrichment of novel symbionts in the deep terrestrial subsurface.</title>
        <authorList>
            <person name="Probst A.J."/>
            <person name="Ladd B."/>
            <person name="Jarett J.K."/>
            <person name="Geller-Mcgrath D.E."/>
            <person name="Sieber C.M."/>
            <person name="Emerson J.B."/>
            <person name="Anantharaman K."/>
            <person name="Thomas B.C."/>
            <person name="Malmstrom R."/>
            <person name="Stieglmeier M."/>
            <person name="Klingl A."/>
            <person name="Woyke T."/>
            <person name="Ryan C.M."/>
            <person name="Banfield J.F."/>
        </authorList>
    </citation>
    <scope>NUCLEOTIDE SEQUENCE [LARGE SCALE GENOMIC DNA]</scope>
    <source>
        <strain evidence="13">CG23_combo_of_CG06-09_8_20_14_all_34_8</strain>
    </source>
</reference>
<dbReference type="PROSITE" id="PS51198">
    <property type="entry name" value="UVRD_HELICASE_ATP_BIND"/>
    <property type="match status" value="1"/>
</dbReference>
<feature type="binding site" evidence="10">
    <location>
        <begin position="27"/>
        <end position="34"/>
    </location>
    <ligand>
        <name>ATP</name>
        <dbReference type="ChEBI" id="CHEBI:30616"/>
    </ligand>
</feature>
<evidence type="ECO:0000256" key="2">
    <source>
        <dbReference type="ARBA" id="ARBA00022741"/>
    </source>
</evidence>
<dbReference type="InterPro" id="IPR013986">
    <property type="entry name" value="DExx_box_DNA_helicase_dom_sf"/>
</dbReference>
<dbReference type="GO" id="GO:0005829">
    <property type="term" value="C:cytosol"/>
    <property type="evidence" value="ECO:0007669"/>
    <property type="project" value="TreeGrafter"/>
</dbReference>
<feature type="domain" description="UvrD-like helicase C-terminal" evidence="12">
    <location>
        <begin position="289"/>
        <end position="558"/>
    </location>
</feature>
<dbReference type="PANTHER" id="PTHR11070">
    <property type="entry name" value="UVRD / RECB / PCRA DNA HELICASE FAMILY MEMBER"/>
    <property type="match status" value="1"/>
</dbReference>